<evidence type="ECO:0000256" key="1">
    <source>
        <dbReference type="ARBA" id="ARBA00022729"/>
    </source>
</evidence>
<dbReference type="Proteomes" id="UP000729402">
    <property type="component" value="Unassembled WGS sequence"/>
</dbReference>
<feature type="domain" description="Pectinesterase inhibitor" evidence="3">
    <location>
        <begin position="49"/>
        <end position="186"/>
    </location>
</feature>
<name>A0A8J5WRQ6_ZIZPA</name>
<keyword evidence="1 2" id="KW-0732">Signal</keyword>
<reference evidence="4" key="1">
    <citation type="journal article" date="2021" name="bioRxiv">
        <title>Whole Genome Assembly and Annotation of Northern Wild Rice, Zizania palustris L., Supports a Whole Genome Duplication in the Zizania Genus.</title>
        <authorList>
            <person name="Haas M."/>
            <person name="Kono T."/>
            <person name="Macchietto M."/>
            <person name="Millas R."/>
            <person name="McGilp L."/>
            <person name="Shao M."/>
            <person name="Duquette J."/>
            <person name="Hirsch C.N."/>
            <person name="Kimball J."/>
        </authorList>
    </citation>
    <scope>NUCLEOTIDE SEQUENCE</scope>
    <source>
        <tissue evidence="4">Fresh leaf tissue</tissue>
    </source>
</reference>
<sequence length="217" mass="21235">MAAATALSFCPARAGAVVVLVVAVLLAAGSVHGEGGAGGGGGRGARTALDDVCSDLGGYYVTPEICASALCGDPSSRCRAARGAPEVAVLAARLAVANATATKASIEAALALAGGGTEASASSSSSSPTASRADARRKGMRSCLKLYAGAVPALQWAAQSVAAGRYRGAREVLQAAQYVALGCEGMAGGEAALPRENDQFSLMAIVAHAVVASMLGP</sequence>
<organism evidence="4 5">
    <name type="scientific">Zizania palustris</name>
    <name type="common">Northern wild rice</name>
    <dbReference type="NCBI Taxonomy" id="103762"/>
    <lineage>
        <taxon>Eukaryota</taxon>
        <taxon>Viridiplantae</taxon>
        <taxon>Streptophyta</taxon>
        <taxon>Embryophyta</taxon>
        <taxon>Tracheophyta</taxon>
        <taxon>Spermatophyta</taxon>
        <taxon>Magnoliopsida</taxon>
        <taxon>Liliopsida</taxon>
        <taxon>Poales</taxon>
        <taxon>Poaceae</taxon>
        <taxon>BOP clade</taxon>
        <taxon>Oryzoideae</taxon>
        <taxon>Oryzeae</taxon>
        <taxon>Zizaniinae</taxon>
        <taxon>Zizania</taxon>
    </lineage>
</organism>
<feature type="chain" id="PRO_5035236545" description="Pectinesterase inhibitor domain-containing protein" evidence="2">
    <location>
        <begin position="34"/>
        <end position="217"/>
    </location>
</feature>
<protein>
    <recommendedName>
        <fullName evidence="3">Pectinesterase inhibitor domain-containing protein</fullName>
    </recommendedName>
</protein>
<dbReference type="AlphaFoldDB" id="A0A8J5WRQ6"/>
<dbReference type="EMBL" id="JAAALK010000080">
    <property type="protein sequence ID" value="KAG8092959.1"/>
    <property type="molecule type" value="Genomic_DNA"/>
</dbReference>
<evidence type="ECO:0000256" key="2">
    <source>
        <dbReference type="SAM" id="SignalP"/>
    </source>
</evidence>
<reference evidence="4" key="2">
    <citation type="submission" date="2021-02" db="EMBL/GenBank/DDBJ databases">
        <authorList>
            <person name="Kimball J.A."/>
            <person name="Haas M.W."/>
            <person name="Macchietto M."/>
            <person name="Kono T."/>
            <person name="Duquette J."/>
            <person name="Shao M."/>
        </authorList>
    </citation>
    <scope>NUCLEOTIDE SEQUENCE</scope>
    <source>
        <tissue evidence="4">Fresh leaf tissue</tissue>
    </source>
</reference>
<dbReference type="Pfam" id="PF04043">
    <property type="entry name" value="PMEI"/>
    <property type="match status" value="1"/>
</dbReference>
<feature type="signal peptide" evidence="2">
    <location>
        <begin position="1"/>
        <end position="33"/>
    </location>
</feature>
<dbReference type="InterPro" id="IPR006501">
    <property type="entry name" value="Pectinesterase_inhib_dom"/>
</dbReference>
<evidence type="ECO:0000259" key="3">
    <source>
        <dbReference type="Pfam" id="PF04043"/>
    </source>
</evidence>
<dbReference type="GO" id="GO:0004857">
    <property type="term" value="F:enzyme inhibitor activity"/>
    <property type="evidence" value="ECO:0007669"/>
    <property type="project" value="InterPro"/>
</dbReference>
<keyword evidence="5" id="KW-1185">Reference proteome</keyword>
<dbReference type="PANTHER" id="PTHR35357">
    <property type="entry name" value="OS02G0537100 PROTEIN"/>
    <property type="match status" value="1"/>
</dbReference>
<evidence type="ECO:0000313" key="4">
    <source>
        <dbReference type="EMBL" id="KAG8092959.1"/>
    </source>
</evidence>
<dbReference type="PANTHER" id="PTHR35357:SF24">
    <property type="entry name" value="OS04G0587200 PROTEIN"/>
    <property type="match status" value="1"/>
</dbReference>
<gene>
    <name evidence="4" type="ORF">GUJ93_ZPchr0012g19135</name>
</gene>
<comment type="caution">
    <text evidence="4">The sequence shown here is derived from an EMBL/GenBank/DDBJ whole genome shotgun (WGS) entry which is preliminary data.</text>
</comment>
<dbReference type="OrthoDB" id="773737at2759"/>
<accession>A0A8J5WRQ6</accession>
<evidence type="ECO:0000313" key="5">
    <source>
        <dbReference type="Proteomes" id="UP000729402"/>
    </source>
</evidence>
<proteinExistence type="predicted"/>